<feature type="domain" description="RRP12 N-terminal HEAT" evidence="4">
    <location>
        <begin position="26"/>
        <end position="295"/>
    </location>
</feature>
<protein>
    <submittedName>
        <fullName evidence="5">ARM repeat superfamily protein</fullName>
    </submittedName>
</protein>
<feature type="domain" description="RRP12 HEAT" evidence="3">
    <location>
        <begin position="405"/>
        <end position="703"/>
    </location>
</feature>
<organism evidence="5 6">
    <name type="scientific">Rhynchospora pubera</name>
    <dbReference type="NCBI Taxonomy" id="906938"/>
    <lineage>
        <taxon>Eukaryota</taxon>
        <taxon>Viridiplantae</taxon>
        <taxon>Streptophyta</taxon>
        <taxon>Embryophyta</taxon>
        <taxon>Tracheophyta</taxon>
        <taxon>Spermatophyta</taxon>
        <taxon>Magnoliopsida</taxon>
        <taxon>Liliopsida</taxon>
        <taxon>Poales</taxon>
        <taxon>Cyperaceae</taxon>
        <taxon>Cyperoideae</taxon>
        <taxon>Rhynchosporeae</taxon>
        <taxon>Rhynchospora</taxon>
    </lineage>
</organism>
<comment type="caution">
    <text evidence="5">The sequence shown here is derived from an EMBL/GenBank/DDBJ whole genome shotgun (WGS) entry which is preliminary data.</text>
</comment>
<dbReference type="Pfam" id="PF08161">
    <property type="entry name" value="RRP12_HEAT"/>
    <property type="match status" value="1"/>
</dbReference>
<sequence length="1208" mass="134323">MKRKAEGEAPDSDGDETTKSDSALLSSLDPSGDICEALMRRYGKSAAPQHRHLCASAAAMRSILLEEGLPLSPPAYLAAAVHTVRSTGSDPSAASAIASFLSILLPLIQNGELSTTKAGDAISILAVFLKENKELPTGTVRSVVRVLGMLVLHADKEDWKALELPLDTLLAFSVDKRPKVRKSAQEFVDKIFTFLKGSGTIKNAEKTILAIFDKYIQLVKDLSLTKYVDSSRKTENTEESGLVHFLNLLKFFSPHLSKKSLRKCFSEALKLLTPNFNVLTRHLLKLFEALLEHLDIQYLSGESETFISSLIVYISKEKNPTDTVVIALELLKDCLNKLKDIQPSMWSKSLPPIFEVASGYISSDVESSKEIGSTLKELIAYHIDGRPFLKRENKVVEHEMESSSEATAIISICSSLCRTLSNAEKPAESLLGVISVLLLKLGMCCNYITMHSKKFRCCLFVICLIRLMIYLNASVDESSCFFTKEIILRLSQQAADLHKEMPIYKNIQECIGCAVIAMGPEKIISLIPINLDEEKSTCSNTWLIPILNKYTLGASLQFFMDHIVPLADSVKNICRKGKKGSKQRVVQSWINGLWGLLPAFCRYPSDIKSSFGSLVELLIKRLKEESSLHEIISKALQELINRNKTLCSGNEENVLVELMTSLSLKPCHFDFTKKVHSEKSAHKNLKALASHSMELISTLSDIFFDSSAEKRAYLKDTVKCLASVAGSTNICTFYLSLVKRLDFADVDMEDKKVKDQDTGTTENMEVDKDNSKEKQDVKRHMMLELTSTFVAVANEDLLNILFDFIRTSLLRDSECCHGEAFFALSCILKEKSDFCLSRVDEIMLLLHNVKSSTDNTAIMNRLSCYHHLLVHMLQVNEDTMNNKAFLILNEIILALKSKKESRSLAYDVLLAISSSLKSNTQSDLQRLFTMVMGYLSSPSSHITSGAISALSLLIYNDAEFCLGVPNLIPSVLVLLQNKSNEVIKAALGFVKVLVSTLQTEKLIKLQGEILKGILPWSAVSKFHFRSKVGIIIEILIRKCGFGSVDMAVPQKYKGFVKTIAEARRNKKNPKEGGDDSENAPETEISSPNKRAKKSDADNVSATERRRPFSAKGSAGKSKKIKKPNLNNTSEKSGKSGKGYLKFQPQAESKGDNHKRKKSVSEQQNKNKRQKVFGKARLGNNSDKKPRSFGKTKKNAPRKSKKDQDNKAN</sequence>
<evidence type="ECO:0000313" key="6">
    <source>
        <dbReference type="Proteomes" id="UP001140206"/>
    </source>
</evidence>
<dbReference type="AlphaFoldDB" id="A0AAV8EFG9"/>
<feature type="region of interest" description="Disordered" evidence="2">
    <location>
        <begin position="754"/>
        <end position="773"/>
    </location>
</feature>
<feature type="region of interest" description="Disordered" evidence="2">
    <location>
        <begin position="1063"/>
        <end position="1208"/>
    </location>
</feature>
<feature type="compositionally biased region" description="Basic residues" evidence="2">
    <location>
        <begin position="1186"/>
        <end position="1200"/>
    </location>
</feature>
<comment type="similarity">
    <text evidence="1">Belongs to the RRP12 family.</text>
</comment>
<dbReference type="Gene3D" id="1.25.10.10">
    <property type="entry name" value="Leucine-rich Repeat Variant"/>
    <property type="match status" value="1"/>
</dbReference>
<dbReference type="InterPro" id="IPR011989">
    <property type="entry name" value="ARM-like"/>
</dbReference>
<evidence type="ECO:0000259" key="4">
    <source>
        <dbReference type="Pfam" id="PF25772"/>
    </source>
</evidence>
<evidence type="ECO:0000259" key="3">
    <source>
        <dbReference type="Pfam" id="PF08161"/>
    </source>
</evidence>
<name>A0AAV8EFG9_9POAL</name>
<evidence type="ECO:0000313" key="5">
    <source>
        <dbReference type="EMBL" id="KAJ4779459.1"/>
    </source>
</evidence>
<dbReference type="InterPro" id="IPR012978">
    <property type="entry name" value="HEAT_RRP12"/>
</dbReference>
<evidence type="ECO:0000256" key="1">
    <source>
        <dbReference type="ARBA" id="ARBA00007690"/>
    </source>
</evidence>
<reference evidence="5" key="1">
    <citation type="submission" date="2022-08" db="EMBL/GenBank/DDBJ databases">
        <authorList>
            <person name="Marques A."/>
        </authorList>
    </citation>
    <scope>NUCLEOTIDE SEQUENCE</scope>
    <source>
        <strain evidence="5">RhyPub2mFocal</strain>
        <tissue evidence="5">Leaves</tissue>
    </source>
</reference>
<proteinExistence type="inferred from homology"/>
<accession>A0AAV8EFG9</accession>
<dbReference type="Proteomes" id="UP001140206">
    <property type="component" value="Chromosome 3"/>
</dbReference>
<feature type="compositionally biased region" description="Basic and acidic residues" evidence="2">
    <location>
        <begin position="1063"/>
        <end position="1073"/>
    </location>
</feature>
<dbReference type="InterPro" id="IPR057860">
    <property type="entry name" value="HEAT_RRP12_N"/>
</dbReference>
<dbReference type="InterPro" id="IPR016024">
    <property type="entry name" value="ARM-type_fold"/>
</dbReference>
<dbReference type="Pfam" id="PF25772">
    <property type="entry name" value="HEAT_RRP12_N"/>
    <property type="match status" value="1"/>
</dbReference>
<dbReference type="PANTHER" id="PTHR48412">
    <property type="entry name" value="ARM REPEAT SUPERFAMILY PROTEIN"/>
    <property type="match status" value="1"/>
</dbReference>
<dbReference type="PANTHER" id="PTHR48412:SF1">
    <property type="entry name" value="ARM REPEAT SUPERFAMILY PROTEIN"/>
    <property type="match status" value="1"/>
</dbReference>
<feature type="region of interest" description="Disordered" evidence="2">
    <location>
        <begin position="1"/>
        <end position="27"/>
    </location>
</feature>
<dbReference type="SUPFAM" id="SSF48371">
    <property type="entry name" value="ARM repeat"/>
    <property type="match status" value="1"/>
</dbReference>
<gene>
    <name evidence="5" type="ORF">LUZ62_063716</name>
</gene>
<evidence type="ECO:0000256" key="2">
    <source>
        <dbReference type="SAM" id="MobiDB-lite"/>
    </source>
</evidence>
<dbReference type="EMBL" id="JAMFTS010000003">
    <property type="protein sequence ID" value="KAJ4779459.1"/>
    <property type="molecule type" value="Genomic_DNA"/>
</dbReference>
<keyword evidence="6" id="KW-1185">Reference proteome</keyword>